<comment type="subcellular location">
    <subcellularLocation>
        <location evidence="1">Membrane</location>
        <topology evidence="1">Lipid-anchor</topology>
    </subcellularLocation>
</comment>
<dbReference type="PANTHER" id="PTHR35789:SF1">
    <property type="entry name" value="SPORE GERMINATION PROTEIN B3"/>
    <property type="match status" value="1"/>
</dbReference>
<organism evidence="10 11">
    <name type="scientific">Paenibacillus plantiphilus</name>
    <dbReference type="NCBI Taxonomy" id="2905650"/>
    <lineage>
        <taxon>Bacteria</taxon>
        <taxon>Bacillati</taxon>
        <taxon>Bacillota</taxon>
        <taxon>Bacilli</taxon>
        <taxon>Bacillales</taxon>
        <taxon>Paenibacillaceae</taxon>
        <taxon>Paenibacillus</taxon>
    </lineage>
</organism>
<evidence type="ECO:0000256" key="6">
    <source>
        <dbReference type="ARBA" id="ARBA00023139"/>
    </source>
</evidence>
<protein>
    <submittedName>
        <fullName evidence="10">Spore germination protein B3</fullName>
    </submittedName>
</protein>
<keyword evidence="7" id="KW-0449">Lipoprotein</keyword>
<evidence type="ECO:0000313" key="11">
    <source>
        <dbReference type="Proteomes" id="UP000838686"/>
    </source>
</evidence>
<gene>
    <name evidence="10" type="primary">gerBC_2</name>
    <name evidence="10" type="ORF">PAECIP111893_02643</name>
</gene>
<sequence length="401" mass="44966">MIRRASCILLILVLIVSLTGCWSRHELNELAIAVGAGVDKKGDKYRLSIQVVDPGEVASKRGGTAASPVTLFTAEAETIFEAARKMTRTAPRKIYFSHLRMFVIDEALAKEGIGPVLDFLSRDHEFRTDFYIVVTKGSKAEEVLKIMTPLEDIPSNKLYFSLESSEKNWSPSLTVTLDELIQNFTLKGKQPVLTGLMITGNKKLGKTKRNIENIETYSRLQYSGLAAFKGDKLQGWLNDNQSRGYNYILGLVQGSVGHVPCDGEGKVVTEIIRTKTNMKGRIHQGQPAIDISVNIEGNVAEVSCRDLDLTKQSTLTEIEKKSEQKIKGFIESVIGKMQKEFKVDIFGFGEAIRRAHPAAWKSMKEDWEERYFPELPVTIKVDFKIRRLGTVSNSFLNELEE</sequence>
<evidence type="ECO:0000259" key="9">
    <source>
        <dbReference type="Pfam" id="PF25198"/>
    </source>
</evidence>
<evidence type="ECO:0000256" key="4">
    <source>
        <dbReference type="ARBA" id="ARBA00022729"/>
    </source>
</evidence>
<dbReference type="InterPro" id="IPR057336">
    <property type="entry name" value="GerAC_N"/>
</dbReference>
<keyword evidence="4" id="KW-0732">Signal</keyword>
<dbReference type="EMBL" id="CAKMMF010000013">
    <property type="protein sequence ID" value="CAH1206900.1"/>
    <property type="molecule type" value="Genomic_DNA"/>
</dbReference>
<dbReference type="PANTHER" id="PTHR35789">
    <property type="entry name" value="SPORE GERMINATION PROTEIN B3"/>
    <property type="match status" value="1"/>
</dbReference>
<evidence type="ECO:0000256" key="5">
    <source>
        <dbReference type="ARBA" id="ARBA00023136"/>
    </source>
</evidence>
<dbReference type="InterPro" id="IPR038501">
    <property type="entry name" value="Spore_GerAC_C_sf"/>
</dbReference>
<keyword evidence="11" id="KW-1185">Reference proteome</keyword>
<proteinExistence type="inferred from homology"/>
<dbReference type="PROSITE" id="PS51257">
    <property type="entry name" value="PROKAR_LIPOPROTEIN"/>
    <property type="match status" value="1"/>
</dbReference>
<dbReference type="NCBIfam" id="TIGR02887">
    <property type="entry name" value="spore_ger_x_C"/>
    <property type="match status" value="1"/>
</dbReference>
<dbReference type="RefSeq" id="WP_236342956.1">
    <property type="nucleotide sequence ID" value="NZ_CAKMMF010000013.1"/>
</dbReference>
<accession>A0ABM9CA96</accession>
<evidence type="ECO:0000256" key="7">
    <source>
        <dbReference type="ARBA" id="ARBA00023288"/>
    </source>
</evidence>
<dbReference type="InterPro" id="IPR046953">
    <property type="entry name" value="Spore_GerAC-like_C"/>
</dbReference>
<dbReference type="Gene3D" id="6.20.190.10">
    <property type="entry name" value="Nutrient germinant receptor protein C, domain 1"/>
    <property type="match status" value="1"/>
</dbReference>
<name>A0ABM9CA96_9BACL</name>
<keyword evidence="3" id="KW-0309">Germination</keyword>
<keyword evidence="6" id="KW-0564">Palmitate</keyword>
<dbReference type="Gene3D" id="3.30.300.210">
    <property type="entry name" value="Nutrient germinant receptor protein C, domain 3"/>
    <property type="match status" value="1"/>
</dbReference>
<dbReference type="Pfam" id="PF25198">
    <property type="entry name" value="Spore_GerAC_N"/>
    <property type="match status" value="1"/>
</dbReference>
<keyword evidence="5" id="KW-0472">Membrane</keyword>
<feature type="domain" description="Spore germination GerAC-like C-terminal" evidence="8">
    <location>
        <begin position="223"/>
        <end position="389"/>
    </location>
</feature>
<evidence type="ECO:0000313" key="10">
    <source>
        <dbReference type="EMBL" id="CAH1206900.1"/>
    </source>
</evidence>
<reference evidence="10" key="1">
    <citation type="submission" date="2022-01" db="EMBL/GenBank/DDBJ databases">
        <authorList>
            <person name="Criscuolo A."/>
        </authorList>
    </citation>
    <scope>NUCLEOTIDE SEQUENCE</scope>
    <source>
        <strain evidence="10">CIP111893</strain>
    </source>
</reference>
<evidence type="ECO:0000256" key="3">
    <source>
        <dbReference type="ARBA" id="ARBA00022544"/>
    </source>
</evidence>
<dbReference type="InterPro" id="IPR008844">
    <property type="entry name" value="Spore_GerAC-like"/>
</dbReference>
<evidence type="ECO:0000256" key="2">
    <source>
        <dbReference type="ARBA" id="ARBA00007886"/>
    </source>
</evidence>
<dbReference type="Pfam" id="PF05504">
    <property type="entry name" value="Spore_GerAC"/>
    <property type="match status" value="1"/>
</dbReference>
<evidence type="ECO:0000259" key="8">
    <source>
        <dbReference type="Pfam" id="PF05504"/>
    </source>
</evidence>
<comment type="similarity">
    <text evidence="2">Belongs to the GerABKC lipoprotein family.</text>
</comment>
<feature type="domain" description="Spore germination protein N-terminal" evidence="9">
    <location>
        <begin position="24"/>
        <end position="194"/>
    </location>
</feature>
<dbReference type="Proteomes" id="UP000838686">
    <property type="component" value="Unassembled WGS sequence"/>
</dbReference>
<comment type="caution">
    <text evidence="10">The sequence shown here is derived from an EMBL/GenBank/DDBJ whole genome shotgun (WGS) entry which is preliminary data.</text>
</comment>
<evidence type="ECO:0000256" key="1">
    <source>
        <dbReference type="ARBA" id="ARBA00004635"/>
    </source>
</evidence>